<dbReference type="AlphaFoldDB" id="A0A845SNP0"/>
<comment type="caution">
    <text evidence="3">The sequence shown here is derived from an EMBL/GenBank/DDBJ whole genome shotgun (WGS) entry which is preliminary data.</text>
</comment>
<proteinExistence type="predicted"/>
<dbReference type="InterPro" id="IPR020158">
    <property type="entry name" value="DUF2756"/>
</dbReference>
<reference evidence="3 4" key="2">
    <citation type="submission" date="2020-02" db="EMBL/GenBank/DDBJ databases">
        <title>The new genus of Enterobacteriales.</title>
        <authorList>
            <person name="Kim I.S."/>
        </authorList>
    </citation>
    <scope>NUCLEOTIDE SEQUENCE [LARGE SCALE GENOMIC DNA]</scope>
    <source>
        <strain evidence="3 4">SAP-6</strain>
    </source>
</reference>
<dbReference type="RefSeq" id="WP_162367261.1">
    <property type="nucleotide sequence ID" value="NZ_WUBS01000013.1"/>
</dbReference>
<gene>
    <name evidence="3" type="ORF">GRH90_17560</name>
</gene>
<dbReference type="Pfam" id="PF10956">
    <property type="entry name" value="DUF2756"/>
    <property type="match status" value="1"/>
</dbReference>
<evidence type="ECO:0000313" key="4">
    <source>
        <dbReference type="Proteomes" id="UP000461443"/>
    </source>
</evidence>
<evidence type="ECO:0000256" key="1">
    <source>
        <dbReference type="SAM" id="MobiDB-lite"/>
    </source>
</evidence>
<organism evidence="3 4">
    <name type="scientific">Acerihabitans arboris</name>
    <dbReference type="NCBI Taxonomy" id="2691583"/>
    <lineage>
        <taxon>Bacteria</taxon>
        <taxon>Pseudomonadati</taxon>
        <taxon>Pseudomonadota</taxon>
        <taxon>Gammaproteobacteria</taxon>
        <taxon>Enterobacterales</taxon>
        <taxon>Pectobacteriaceae</taxon>
        <taxon>Acerihabitans</taxon>
    </lineage>
</organism>
<evidence type="ECO:0000256" key="2">
    <source>
        <dbReference type="SAM" id="SignalP"/>
    </source>
</evidence>
<name>A0A845SNP0_9GAMM</name>
<evidence type="ECO:0000313" key="3">
    <source>
        <dbReference type="EMBL" id="NDL64544.1"/>
    </source>
</evidence>
<keyword evidence="4" id="KW-1185">Reference proteome</keyword>
<protein>
    <submittedName>
        <fullName evidence="3">DUF2756 domain-containing protein</fullName>
    </submittedName>
</protein>
<accession>A0A845SNP0</accession>
<keyword evidence="2" id="KW-0732">Signal</keyword>
<feature type="region of interest" description="Disordered" evidence="1">
    <location>
        <begin position="26"/>
        <end position="97"/>
    </location>
</feature>
<feature type="compositionally biased region" description="Polar residues" evidence="1">
    <location>
        <begin position="84"/>
        <end position="97"/>
    </location>
</feature>
<reference evidence="3 4" key="1">
    <citation type="submission" date="2019-12" db="EMBL/GenBank/DDBJ databases">
        <authorList>
            <person name="Lee S.D."/>
        </authorList>
    </citation>
    <scope>NUCLEOTIDE SEQUENCE [LARGE SCALE GENOMIC DNA]</scope>
    <source>
        <strain evidence="3 4">SAP-6</strain>
    </source>
</reference>
<sequence length="97" mass="11361">MKTYFWLLLPVMLASFAVTAAVKPLTPEQRNDPFPQSPAQQQLKQQMQSNAQQQKTRMLQQQEAQRDTQRNQLKTRLDNDRQRAQQNAPLKKTQQNP</sequence>
<feature type="compositionally biased region" description="Low complexity" evidence="1">
    <location>
        <begin position="37"/>
        <end position="55"/>
    </location>
</feature>
<feature type="signal peptide" evidence="2">
    <location>
        <begin position="1"/>
        <end position="20"/>
    </location>
</feature>
<dbReference type="EMBL" id="WUBS01000013">
    <property type="protein sequence ID" value="NDL64544.1"/>
    <property type="molecule type" value="Genomic_DNA"/>
</dbReference>
<feature type="compositionally biased region" description="Basic and acidic residues" evidence="1">
    <location>
        <begin position="64"/>
        <end position="83"/>
    </location>
</feature>
<feature type="chain" id="PRO_5032635828" evidence="2">
    <location>
        <begin position="21"/>
        <end position="97"/>
    </location>
</feature>
<dbReference type="Proteomes" id="UP000461443">
    <property type="component" value="Unassembled WGS sequence"/>
</dbReference>